<feature type="transmembrane region" description="Helical" evidence="14">
    <location>
        <begin position="303"/>
        <end position="327"/>
    </location>
</feature>
<dbReference type="InterPro" id="IPR006153">
    <property type="entry name" value="Cation/H_exchanger_TM"/>
</dbReference>
<feature type="transmembrane region" description="Helical" evidence="14">
    <location>
        <begin position="380"/>
        <end position="403"/>
    </location>
</feature>
<keyword evidence="11 14" id="KW-0472">Membrane</keyword>
<evidence type="ECO:0000256" key="7">
    <source>
        <dbReference type="ARBA" id="ARBA00022753"/>
    </source>
</evidence>
<dbReference type="PANTHER" id="PTHR10110:SF187">
    <property type="entry name" value="SODIUM_HYDROGEN EXCHANGER"/>
    <property type="match status" value="1"/>
</dbReference>
<evidence type="ECO:0000256" key="6">
    <source>
        <dbReference type="ARBA" id="ARBA00022692"/>
    </source>
</evidence>
<dbReference type="PRINTS" id="PR01088">
    <property type="entry name" value="NAHEXCHNGR6"/>
</dbReference>
<dbReference type="Gene3D" id="6.10.140.1330">
    <property type="match status" value="1"/>
</dbReference>
<dbReference type="GO" id="GO:0015386">
    <property type="term" value="F:potassium:proton antiporter activity"/>
    <property type="evidence" value="ECO:0000318"/>
    <property type="project" value="GO_Central"/>
</dbReference>
<dbReference type="Pfam" id="PF00999">
    <property type="entry name" value="Na_H_Exchanger"/>
    <property type="match status" value="1"/>
</dbReference>
<dbReference type="AlphaFoldDB" id="A7S6K9"/>
<dbReference type="GO" id="GO:0051453">
    <property type="term" value="P:regulation of intracellular pH"/>
    <property type="evidence" value="ECO:0000318"/>
    <property type="project" value="GO_Central"/>
</dbReference>
<evidence type="ECO:0000256" key="2">
    <source>
        <dbReference type="ARBA" id="ARBA00004651"/>
    </source>
</evidence>
<dbReference type="InterPro" id="IPR004709">
    <property type="entry name" value="NaH_exchanger"/>
</dbReference>
<protein>
    <recommendedName>
        <fullName evidence="13">Sodium/hydrogen exchanger</fullName>
    </recommendedName>
</protein>
<dbReference type="InParanoid" id="A7S6K9"/>
<comment type="subcellular location">
    <subcellularLocation>
        <location evidence="2">Cell membrane</location>
        <topology evidence="2">Multi-pass membrane protein</topology>
    </subcellularLocation>
    <subcellularLocation>
        <location evidence="1">Recycling endosome membrane</location>
        <topology evidence="1">Multi-pass membrane protein</topology>
    </subcellularLocation>
</comment>
<feature type="transmembrane region" description="Helical" evidence="14">
    <location>
        <begin position="255"/>
        <end position="283"/>
    </location>
</feature>
<proteinExistence type="inferred from homology"/>
<dbReference type="STRING" id="45351.A7S6K9"/>
<sequence>EKKASRKESTYSKLDTAFLLLMMALLIVTVLTIWLFKVKRFRFLHETGVCMIYGMITGLVIKYAGGIKKSHYTVNCTMPGAKDIIWMQVQNGTRYSYKLSGPVLPTEGGGELEEKAVFDPEIFFFVLLPPIIFFAGYDMKKRFFFRNIGAILAYAFAGTTISCMVFGVIVYAYTKFATVYKDFDFLECLLFGALISATDPVTILAIFHDLHVDVDLYALVFGESVMNDAVAIVLFRSIESYLLDNASGVFQVDKFFSSVGVFIGVFSGSFFLGFLMGLVTALITKLTKISDFPLLETALFFLLSWSTFLMAEAAGLTGIVAVLFCGISQAHYTYNNLSDESKHNTKQIFALLNFLAENFIFSYMGLSVFTFEYHQWKPGFIAWCFIGIAIGRFLNIYPLSFLLNLGRNRKIPYNLQHMMFFSGLRGAVAFALAMRNTESVPRQMMLTTVLMIVLITVVINGGSTLSVLSYLKIRVGVNPEEEEQPKFLPVCTVRSQTAQFERAWIFRLWYNFEVSSIGPLFTGVGPPLKDVLPGCCQPLARILDNRDFEAKVLS</sequence>
<name>A7S6K9_NEMVE</name>
<keyword evidence="6 13" id="KW-0812">Transmembrane</keyword>
<keyword evidence="10 13" id="KW-0406">Ion transport</keyword>
<evidence type="ECO:0000259" key="15">
    <source>
        <dbReference type="Pfam" id="PF00999"/>
    </source>
</evidence>
<dbReference type="PANTHER" id="PTHR10110">
    <property type="entry name" value="SODIUM/HYDROGEN EXCHANGER"/>
    <property type="match status" value="1"/>
</dbReference>
<feature type="transmembrane region" description="Helical" evidence="14">
    <location>
        <begin position="415"/>
        <end position="434"/>
    </location>
</feature>
<comment type="similarity">
    <text evidence="3 13">Belongs to the monovalent cation:proton antiporter 1 (CPA1) transporter (TC 2.A.36) family.</text>
</comment>
<keyword evidence="12 13" id="KW-0739">Sodium transport</keyword>
<feature type="domain" description="Cation/H+ exchanger transmembrane" evidence="15">
    <location>
        <begin position="28"/>
        <end position="464"/>
    </location>
</feature>
<evidence type="ECO:0000256" key="10">
    <source>
        <dbReference type="ARBA" id="ARBA00023065"/>
    </source>
</evidence>
<organism evidence="16 17">
    <name type="scientific">Nematostella vectensis</name>
    <name type="common">Starlet sea anemone</name>
    <dbReference type="NCBI Taxonomy" id="45351"/>
    <lineage>
        <taxon>Eukaryota</taxon>
        <taxon>Metazoa</taxon>
        <taxon>Cnidaria</taxon>
        <taxon>Anthozoa</taxon>
        <taxon>Hexacorallia</taxon>
        <taxon>Actiniaria</taxon>
        <taxon>Edwardsiidae</taxon>
        <taxon>Nematostella</taxon>
    </lineage>
</organism>
<feature type="transmembrane region" description="Helical" evidence="14">
    <location>
        <begin position="446"/>
        <end position="471"/>
    </location>
</feature>
<feature type="transmembrane region" description="Helical" evidence="14">
    <location>
        <begin position="122"/>
        <end position="139"/>
    </location>
</feature>
<feature type="transmembrane region" description="Helical" evidence="14">
    <location>
        <begin position="16"/>
        <end position="36"/>
    </location>
</feature>
<keyword evidence="7" id="KW-0967">Endosome</keyword>
<evidence type="ECO:0000256" key="12">
    <source>
        <dbReference type="ARBA" id="ARBA00023201"/>
    </source>
</evidence>
<evidence type="ECO:0000256" key="14">
    <source>
        <dbReference type="SAM" id="Phobius"/>
    </source>
</evidence>
<keyword evidence="13" id="KW-0050">Antiport</keyword>
<evidence type="ECO:0000256" key="8">
    <source>
        <dbReference type="ARBA" id="ARBA00022989"/>
    </source>
</evidence>
<evidence type="ECO:0000256" key="5">
    <source>
        <dbReference type="ARBA" id="ARBA00022475"/>
    </source>
</evidence>
<dbReference type="eggNOG" id="KOG1965">
    <property type="taxonomic scope" value="Eukaryota"/>
</dbReference>
<evidence type="ECO:0000256" key="13">
    <source>
        <dbReference type="RuleBase" id="RU003722"/>
    </source>
</evidence>
<dbReference type="PRINTS" id="PR01084">
    <property type="entry name" value="NAHEXCHNGR"/>
</dbReference>
<dbReference type="HOGENOM" id="CLU_005912_7_0_1"/>
<evidence type="ECO:0000256" key="9">
    <source>
        <dbReference type="ARBA" id="ARBA00023053"/>
    </source>
</evidence>
<dbReference type="EMBL" id="DS469588">
    <property type="protein sequence ID" value="EDO40671.1"/>
    <property type="molecule type" value="Genomic_DNA"/>
</dbReference>
<reference evidence="16 17" key="1">
    <citation type="journal article" date="2007" name="Science">
        <title>Sea anemone genome reveals ancestral eumetazoan gene repertoire and genomic organization.</title>
        <authorList>
            <person name="Putnam N.H."/>
            <person name="Srivastava M."/>
            <person name="Hellsten U."/>
            <person name="Dirks B."/>
            <person name="Chapman J."/>
            <person name="Salamov A."/>
            <person name="Terry A."/>
            <person name="Shapiro H."/>
            <person name="Lindquist E."/>
            <person name="Kapitonov V.V."/>
            <person name="Jurka J."/>
            <person name="Genikhovich G."/>
            <person name="Grigoriev I.V."/>
            <person name="Lucas S.M."/>
            <person name="Steele R.E."/>
            <person name="Finnerty J.R."/>
            <person name="Technau U."/>
            <person name="Martindale M.Q."/>
            <person name="Rokhsar D.S."/>
        </authorList>
    </citation>
    <scope>NUCLEOTIDE SEQUENCE [LARGE SCALE GENOMIC DNA]</scope>
    <source>
        <strain evidence="17">CH2 X CH6</strain>
    </source>
</reference>
<feature type="transmembrane region" description="Helical" evidence="14">
    <location>
        <begin position="151"/>
        <end position="173"/>
    </location>
</feature>
<dbReference type="GO" id="GO:0071805">
    <property type="term" value="P:potassium ion transmembrane transport"/>
    <property type="evidence" value="ECO:0000318"/>
    <property type="project" value="GO_Central"/>
</dbReference>
<dbReference type="GO" id="GO:0098719">
    <property type="term" value="P:sodium ion import across plasma membrane"/>
    <property type="evidence" value="ECO:0000318"/>
    <property type="project" value="GO_Central"/>
</dbReference>
<evidence type="ECO:0000256" key="4">
    <source>
        <dbReference type="ARBA" id="ARBA00022448"/>
    </source>
</evidence>
<keyword evidence="9" id="KW-0915">Sodium</keyword>
<evidence type="ECO:0000256" key="1">
    <source>
        <dbReference type="ARBA" id="ARBA00004195"/>
    </source>
</evidence>
<feature type="non-terminal residue" evidence="16">
    <location>
        <position position="554"/>
    </location>
</feature>
<dbReference type="NCBIfam" id="TIGR00840">
    <property type="entry name" value="b_cpa1"/>
    <property type="match status" value="1"/>
</dbReference>
<feature type="transmembrane region" description="Helical" evidence="14">
    <location>
        <begin position="348"/>
        <end position="368"/>
    </location>
</feature>
<dbReference type="GO" id="GO:0005886">
    <property type="term" value="C:plasma membrane"/>
    <property type="evidence" value="ECO:0000318"/>
    <property type="project" value="GO_Central"/>
</dbReference>
<dbReference type="OMA" id="NEHCWQY"/>
<dbReference type="GO" id="GO:0015385">
    <property type="term" value="F:sodium:proton antiporter activity"/>
    <property type="evidence" value="ECO:0000318"/>
    <property type="project" value="GO_Central"/>
</dbReference>
<evidence type="ECO:0000256" key="11">
    <source>
        <dbReference type="ARBA" id="ARBA00023136"/>
    </source>
</evidence>
<dbReference type="GO" id="GO:0055037">
    <property type="term" value="C:recycling endosome"/>
    <property type="evidence" value="ECO:0000318"/>
    <property type="project" value="GO_Central"/>
</dbReference>
<feature type="transmembrane region" description="Helical" evidence="14">
    <location>
        <begin position="43"/>
        <end position="64"/>
    </location>
</feature>
<dbReference type="PhylomeDB" id="A7S6K9"/>
<gene>
    <name evidence="16" type="ORF">NEMVEDRAFT_v1g106621</name>
</gene>
<dbReference type="InterPro" id="IPR018422">
    <property type="entry name" value="Cation/H_exchanger_CPA1"/>
</dbReference>
<evidence type="ECO:0000313" key="16">
    <source>
        <dbReference type="EMBL" id="EDO40671.1"/>
    </source>
</evidence>
<evidence type="ECO:0000313" key="17">
    <source>
        <dbReference type="Proteomes" id="UP000001593"/>
    </source>
</evidence>
<keyword evidence="8 14" id="KW-1133">Transmembrane helix</keyword>
<evidence type="ECO:0000256" key="3">
    <source>
        <dbReference type="ARBA" id="ARBA00007367"/>
    </source>
</evidence>
<keyword evidence="17" id="KW-1185">Reference proteome</keyword>
<accession>A7S6K9</accession>
<dbReference type="Proteomes" id="UP000001593">
    <property type="component" value="Unassembled WGS sequence"/>
</dbReference>
<dbReference type="InterPro" id="IPR002090">
    <property type="entry name" value="NHE-6/7/9"/>
</dbReference>
<keyword evidence="4 13" id="KW-0813">Transport</keyword>
<keyword evidence="5" id="KW-1003">Cell membrane</keyword>
<dbReference type="GO" id="GO:0055038">
    <property type="term" value="C:recycling endosome membrane"/>
    <property type="evidence" value="ECO:0007669"/>
    <property type="project" value="UniProtKB-SubCell"/>
</dbReference>